<protein>
    <recommendedName>
        <fullName evidence="8">Phosphate-specific transport system accessory protein PhoU</fullName>
    </recommendedName>
</protein>
<dbReference type="Pfam" id="PF01895">
    <property type="entry name" value="PhoU"/>
    <property type="match status" value="2"/>
</dbReference>
<feature type="domain" description="PhoU" evidence="9">
    <location>
        <begin position="125"/>
        <end position="210"/>
    </location>
</feature>
<organism evidence="10 11">
    <name type="scientific">Sphaerobacter thermophilus (strain ATCC 49802 / DSM 20745 / KCCM 41009 / NCIMB 13125 / S 6022)</name>
    <dbReference type="NCBI Taxonomy" id="479434"/>
    <lineage>
        <taxon>Bacteria</taxon>
        <taxon>Pseudomonadati</taxon>
        <taxon>Thermomicrobiota</taxon>
        <taxon>Thermomicrobia</taxon>
        <taxon>Sphaerobacterales</taxon>
        <taxon>Sphaerobacterineae</taxon>
        <taxon>Sphaerobacteraceae</taxon>
        <taxon>Sphaerobacter</taxon>
    </lineage>
</organism>
<evidence type="ECO:0000256" key="1">
    <source>
        <dbReference type="ARBA" id="ARBA00004496"/>
    </source>
</evidence>
<evidence type="ECO:0000256" key="3">
    <source>
        <dbReference type="ARBA" id="ARBA00011738"/>
    </source>
</evidence>
<evidence type="ECO:0000256" key="5">
    <source>
        <dbReference type="ARBA" id="ARBA00022490"/>
    </source>
</evidence>
<dbReference type="InParanoid" id="D1C740"/>
<comment type="similarity">
    <text evidence="2 8">Belongs to the PhoU family.</text>
</comment>
<reference evidence="11" key="1">
    <citation type="submission" date="2009-11" db="EMBL/GenBank/DDBJ databases">
        <title>The complete chromosome 1 of Sphaerobacter thermophilus DSM 20745.</title>
        <authorList>
            <person name="Lucas S."/>
            <person name="Copeland A."/>
            <person name="Lapidus A."/>
            <person name="Glavina del Rio T."/>
            <person name="Dalin E."/>
            <person name="Tice H."/>
            <person name="Bruce D."/>
            <person name="Goodwin L."/>
            <person name="Pitluck S."/>
            <person name="Kyrpides N."/>
            <person name="Mavromatis K."/>
            <person name="Ivanova N."/>
            <person name="Mikhailova N."/>
            <person name="LaButti K.M."/>
            <person name="Clum A."/>
            <person name="Sun H.I."/>
            <person name="Brettin T."/>
            <person name="Detter J.C."/>
            <person name="Han C."/>
            <person name="Larimer F."/>
            <person name="Land M."/>
            <person name="Hauser L."/>
            <person name="Markowitz V."/>
            <person name="Cheng J.F."/>
            <person name="Hugenholtz P."/>
            <person name="Woyke T."/>
            <person name="Wu D."/>
            <person name="Steenblock K."/>
            <person name="Schneider S."/>
            <person name="Pukall R."/>
            <person name="Goeker M."/>
            <person name="Klenk H.P."/>
            <person name="Eisen J.A."/>
        </authorList>
    </citation>
    <scope>NUCLEOTIDE SEQUENCE [LARGE SCALE GENOMIC DNA]</scope>
    <source>
        <strain evidence="11">ATCC 49802 / DSM 20745 / S 6022</strain>
    </source>
</reference>
<reference evidence="10 11" key="2">
    <citation type="journal article" date="2010" name="Stand. Genomic Sci.">
        <title>Complete genome sequence of Desulfohalobium retbaense type strain (HR(100)).</title>
        <authorList>
            <person name="Spring S."/>
            <person name="Nolan M."/>
            <person name="Lapidus A."/>
            <person name="Glavina Del Rio T."/>
            <person name="Copeland A."/>
            <person name="Tice H."/>
            <person name="Cheng J.F."/>
            <person name="Lucas S."/>
            <person name="Land M."/>
            <person name="Chen F."/>
            <person name="Bruce D."/>
            <person name="Goodwin L."/>
            <person name="Pitluck S."/>
            <person name="Ivanova N."/>
            <person name="Mavromatis K."/>
            <person name="Mikhailova N."/>
            <person name="Pati A."/>
            <person name="Chen A."/>
            <person name="Palaniappan K."/>
            <person name="Hauser L."/>
            <person name="Chang Y.J."/>
            <person name="Jeffries C.D."/>
            <person name="Munk C."/>
            <person name="Kiss H."/>
            <person name="Chain P."/>
            <person name="Han C."/>
            <person name="Brettin T."/>
            <person name="Detter J.C."/>
            <person name="Schuler E."/>
            <person name="Goker M."/>
            <person name="Rohde M."/>
            <person name="Bristow J."/>
            <person name="Eisen J.A."/>
            <person name="Markowitz V."/>
            <person name="Hugenholtz P."/>
            <person name="Kyrpides N.C."/>
            <person name="Klenk H.P."/>
        </authorList>
    </citation>
    <scope>NUCLEOTIDE SEQUENCE [LARGE SCALE GENOMIC DNA]</scope>
    <source>
        <strain evidence="11">ATCC 49802 / DSM 20745 / S 6022</strain>
    </source>
</reference>
<dbReference type="FunFam" id="1.20.58.220:FF:000004">
    <property type="entry name" value="Phosphate-specific transport system accessory protein PhoU"/>
    <property type="match status" value="1"/>
</dbReference>
<dbReference type="NCBIfam" id="TIGR02135">
    <property type="entry name" value="phoU_full"/>
    <property type="match status" value="1"/>
</dbReference>
<feature type="domain" description="PhoU" evidence="9">
    <location>
        <begin position="25"/>
        <end position="109"/>
    </location>
</feature>
<dbReference type="GO" id="GO:0006817">
    <property type="term" value="P:phosphate ion transport"/>
    <property type="evidence" value="ECO:0007669"/>
    <property type="project" value="UniProtKB-KW"/>
</dbReference>
<dbReference type="PANTHER" id="PTHR42930">
    <property type="entry name" value="PHOSPHATE-SPECIFIC TRANSPORT SYSTEM ACCESSORY PROTEIN PHOU"/>
    <property type="match status" value="1"/>
</dbReference>
<accession>D1C740</accession>
<keyword evidence="6 8" id="KW-0592">Phosphate transport</keyword>
<dbReference type="OrthoDB" id="9814256at2"/>
<dbReference type="InterPro" id="IPR026022">
    <property type="entry name" value="PhoU_dom"/>
</dbReference>
<evidence type="ECO:0000256" key="4">
    <source>
        <dbReference type="ARBA" id="ARBA00022448"/>
    </source>
</evidence>
<evidence type="ECO:0000256" key="7">
    <source>
        <dbReference type="ARBA" id="ARBA00056181"/>
    </source>
</evidence>
<dbReference type="KEGG" id="sti:Sthe_0362"/>
<comment type="subunit">
    <text evidence="3 8">Homodimer.</text>
</comment>
<comment type="function">
    <text evidence="7 8">Plays a role in the regulation of phosphate uptake.</text>
</comment>
<dbReference type="PANTHER" id="PTHR42930:SF3">
    <property type="entry name" value="PHOSPHATE-SPECIFIC TRANSPORT SYSTEM ACCESSORY PROTEIN PHOU"/>
    <property type="match status" value="1"/>
</dbReference>
<dbReference type="EMBL" id="CP001823">
    <property type="protein sequence ID" value="ACZ37801.1"/>
    <property type="molecule type" value="Genomic_DNA"/>
</dbReference>
<keyword evidence="4 8" id="KW-0813">Transport</keyword>
<dbReference type="STRING" id="479434.Sthe_0362"/>
<keyword evidence="11" id="KW-1185">Reference proteome</keyword>
<keyword evidence="5 8" id="KW-0963">Cytoplasm</keyword>
<dbReference type="SUPFAM" id="SSF109755">
    <property type="entry name" value="PhoU-like"/>
    <property type="match status" value="1"/>
</dbReference>
<dbReference type="GO" id="GO:0045936">
    <property type="term" value="P:negative regulation of phosphate metabolic process"/>
    <property type="evidence" value="ECO:0007669"/>
    <property type="project" value="InterPro"/>
</dbReference>
<comment type="subcellular location">
    <subcellularLocation>
        <location evidence="1 8">Cytoplasm</location>
    </subcellularLocation>
</comment>
<evidence type="ECO:0000256" key="2">
    <source>
        <dbReference type="ARBA" id="ARBA00008107"/>
    </source>
</evidence>
<dbReference type="GO" id="GO:0030643">
    <property type="term" value="P:intracellular phosphate ion homeostasis"/>
    <property type="evidence" value="ECO:0007669"/>
    <property type="project" value="InterPro"/>
</dbReference>
<gene>
    <name evidence="10" type="ordered locus">Sthe_0362</name>
</gene>
<evidence type="ECO:0000256" key="6">
    <source>
        <dbReference type="ARBA" id="ARBA00022592"/>
    </source>
</evidence>
<proteinExistence type="inferred from homology"/>
<dbReference type="GO" id="GO:0005737">
    <property type="term" value="C:cytoplasm"/>
    <property type="evidence" value="ECO:0007669"/>
    <property type="project" value="UniProtKB-SubCell"/>
</dbReference>
<dbReference type="Gene3D" id="1.20.58.220">
    <property type="entry name" value="Phosphate transport system protein phou homolog 2, domain 2"/>
    <property type="match status" value="1"/>
</dbReference>
<evidence type="ECO:0000313" key="10">
    <source>
        <dbReference type="EMBL" id="ACZ37801.1"/>
    </source>
</evidence>
<dbReference type="AlphaFoldDB" id="D1C740"/>
<dbReference type="PIRSF" id="PIRSF003107">
    <property type="entry name" value="PhoU"/>
    <property type="match status" value="1"/>
</dbReference>
<evidence type="ECO:0000256" key="8">
    <source>
        <dbReference type="PIRNR" id="PIRNR003107"/>
    </source>
</evidence>
<dbReference type="InterPro" id="IPR028366">
    <property type="entry name" value="PhoU"/>
</dbReference>
<dbReference type="RefSeq" id="WP_012870848.1">
    <property type="nucleotide sequence ID" value="NC_013523.1"/>
</dbReference>
<name>D1C740_SPHTD</name>
<dbReference type="Proteomes" id="UP000002027">
    <property type="component" value="Chromosome 1"/>
</dbReference>
<dbReference type="eggNOG" id="COG0704">
    <property type="taxonomic scope" value="Bacteria"/>
</dbReference>
<dbReference type="InterPro" id="IPR038078">
    <property type="entry name" value="PhoU-like_sf"/>
</dbReference>
<dbReference type="HOGENOM" id="CLU_078518_3_0_0"/>
<evidence type="ECO:0000259" key="9">
    <source>
        <dbReference type="Pfam" id="PF01895"/>
    </source>
</evidence>
<evidence type="ECO:0000313" key="11">
    <source>
        <dbReference type="Proteomes" id="UP000002027"/>
    </source>
</evidence>
<sequence>MTAPGQPRAHYDRQLDTLRRDLLMLGSVTEKAVARAVDALRRRDSALAREVIREDRNIDERSYDLEERALLLLATQQPLATDLRTIAATLFIITELERIGDYAEGIARITLMLEPYPPLKPLIDIPRMAEIALEMLHGSLAAFVDGDLVACQAIWHRDDEVDALYDQVYRELLTYMLSDPGTIERATRLIWAAHNLERIADRVTNICERTAFVITGNPRALPSDEEAAPGG</sequence>